<proteinExistence type="predicted"/>
<name>A0A4C1WHX3_EUMVA</name>
<evidence type="ECO:0000313" key="2">
    <source>
        <dbReference type="Proteomes" id="UP000299102"/>
    </source>
</evidence>
<comment type="caution">
    <text evidence="1">The sequence shown here is derived from an EMBL/GenBank/DDBJ whole genome shotgun (WGS) entry which is preliminary data.</text>
</comment>
<sequence>MQRFAGGNSSAVDDIVTGNENWIYCYDAKTKRQPARCVFPFEELPTKSKQGRSPEKIWWPFLRNYIIIVLEDKKTVTAGWHSNNCLPLFLEKIREKRPRNSIFLHDDDAPPLIARRTTNNVGTLRIEIEKKLAHPPYSPDLVSYDF</sequence>
<keyword evidence="2" id="KW-1185">Reference proteome</keyword>
<dbReference type="Gene3D" id="3.30.420.10">
    <property type="entry name" value="Ribonuclease H-like superfamily/Ribonuclease H"/>
    <property type="match status" value="1"/>
</dbReference>
<dbReference type="PANTHER" id="PTHR46060">
    <property type="entry name" value="MARINER MOS1 TRANSPOSASE-LIKE PROTEIN"/>
    <property type="match status" value="1"/>
</dbReference>
<protein>
    <submittedName>
        <fullName evidence="1">Mariner Mos1 transposase</fullName>
    </submittedName>
</protein>
<reference evidence="1 2" key="1">
    <citation type="journal article" date="2019" name="Commun. Biol.">
        <title>The bagworm genome reveals a unique fibroin gene that provides high tensile strength.</title>
        <authorList>
            <person name="Kono N."/>
            <person name="Nakamura H."/>
            <person name="Ohtoshi R."/>
            <person name="Tomita M."/>
            <person name="Numata K."/>
            <person name="Arakawa K."/>
        </authorList>
    </citation>
    <scope>NUCLEOTIDE SEQUENCE [LARGE SCALE GENOMIC DNA]</scope>
</reference>
<dbReference type="PANTHER" id="PTHR46060:SF1">
    <property type="entry name" value="MARINER MOS1 TRANSPOSASE-LIKE PROTEIN"/>
    <property type="match status" value="1"/>
</dbReference>
<dbReference type="Proteomes" id="UP000299102">
    <property type="component" value="Unassembled WGS sequence"/>
</dbReference>
<gene>
    <name evidence="1" type="ORF">EVAR_96707_1</name>
</gene>
<dbReference type="GO" id="GO:0003676">
    <property type="term" value="F:nucleic acid binding"/>
    <property type="evidence" value="ECO:0007669"/>
    <property type="project" value="InterPro"/>
</dbReference>
<dbReference type="EMBL" id="BGZK01000566">
    <property type="protein sequence ID" value="GBP50470.1"/>
    <property type="molecule type" value="Genomic_DNA"/>
</dbReference>
<evidence type="ECO:0000313" key="1">
    <source>
        <dbReference type="EMBL" id="GBP50470.1"/>
    </source>
</evidence>
<dbReference type="InterPro" id="IPR052709">
    <property type="entry name" value="Transposase-MT_Hybrid"/>
</dbReference>
<dbReference type="OrthoDB" id="10017160at2759"/>
<organism evidence="1 2">
    <name type="scientific">Eumeta variegata</name>
    <name type="common">Bagworm moth</name>
    <name type="synonym">Eumeta japonica</name>
    <dbReference type="NCBI Taxonomy" id="151549"/>
    <lineage>
        <taxon>Eukaryota</taxon>
        <taxon>Metazoa</taxon>
        <taxon>Ecdysozoa</taxon>
        <taxon>Arthropoda</taxon>
        <taxon>Hexapoda</taxon>
        <taxon>Insecta</taxon>
        <taxon>Pterygota</taxon>
        <taxon>Neoptera</taxon>
        <taxon>Endopterygota</taxon>
        <taxon>Lepidoptera</taxon>
        <taxon>Glossata</taxon>
        <taxon>Ditrysia</taxon>
        <taxon>Tineoidea</taxon>
        <taxon>Psychidae</taxon>
        <taxon>Oiketicinae</taxon>
        <taxon>Eumeta</taxon>
    </lineage>
</organism>
<dbReference type="AlphaFoldDB" id="A0A4C1WHX3"/>
<dbReference type="InterPro" id="IPR036397">
    <property type="entry name" value="RNaseH_sf"/>
</dbReference>
<accession>A0A4C1WHX3</accession>